<evidence type="ECO:0000259" key="5">
    <source>
        <dbReference type="PROSITE" id="PS50109"/>
    </source>
</evidence>
<accession>A0A6P2CVC2</accession>
<dbReference type="GO" id="GO:0000155">
    <property type="term" value="F:phosphorelay sensor kinase activity"/>
    <property type="evidence" value="ECO:0007669"/>
    <property type="project" value="InterPro"/>
</dbReference>
<dbReference type="SMART" id="SM00387">
    <property type="entry name" value="HATPase_c"/>
    <property type="match status" value="1"/>
</dbReference>
<dbReference type="GO" id="GO:0006355">
    <property type="term" value="P:regulation of DNA-templated transcription"/>
    <property type="evidence" value="ECO:0007669"/>
    <property type="project" value="InterPro"/>
</dbReference>
<dbReference type="InterPro" id="IPR036890">
    <property type="entry name" value="HATPase_C_sf"/>
</dbReference>
<dbReference type="SUPFAM" id="SSF55874">
    <property type="entry name" value="ATPase domain of HSP90 chaperone/DNA topoisomerase II/histidine kinase"/>
    <property type="match status" value="1"/>
</dbReference>
<keyword evidence="3" id="KW-0902">Two-component regulatory system</keyword>
<keyword evidence="1" id="KW-0808">Transferase</keyword>
<evidence type="ECO:0000256" key="1">
    <source>
        <dbReference type="ARBA" id="ARBA00022679"/>
    </source>
</evidence>
<dbReference type="GO" id="GO:0016020">
    <property type="term" value="C:membrane"/>
    <property type="evidence" value="ECO:0007669"/>
    <property type="project" value="InterPro"/>
</dbReference>
<feature type="region of interest" description="Disordered" evidence="4">
    <location>
        <begin position="1"/>
        <end position="34"/>
    </location>
</feature>
<dbReference type="Gene3D" id="3.30.450.20">
    <property type="entry name" value="PAS domain"/>
    <property type="match status" value="1"/>
</dbReference>
<dbReference type="InterPro" id="IPR050482">
    <property type="entry name" value="Sensor_HK_TwoCompSys"/>
</dbReference>
<dbReference type="Gene3D" id="1.20.5.1930">
    <property type="match status" value="1"/>
</dbReference>
<dbReference type="InterPro" id="IPR035965">
    <property type="entry name" value="PAS-like_dom_sf"/>
</dbReference>
<keyword evidence="7" id="KW-1185">Reference proteome</keyword>
<dbReference type="InterPro" id="IPR000014">
    <property type="entry name" value="PAS"/>
</dbReference>
<dbReference type="Gene3D" id="3.30.565.10">
    <property type="entry name" value="Histidine kinase-like ATPase, C-terminal domain"/>
    <property type="match status" value="1"/>
</dbReference>
<dbReference type="PROSITE" id="PS50109">
    <property type="entry name" value="HIS_KIN"/>
    <property type="match status" value="1"/>
</dbReference>
<dbReference type="PANTHER" id="PTHR24421">
    <property type="entry name" value="NITRATE/NITRITE SENSOR PROTEIN NARX-RELATED"/>
    <property type="match status" value="1"/>
</dbReference>
<sequence length="384" mass="41927">MNTAVGDRAGMNRGTTPRAVHETAGPDEPAPGSLDRRVRYQEAFEFAPDCQLVTNPVGIILEANHAAAALVDHRKEFLIGKPLPLFAAEGSRSRFYECIWRLDLGAPNDAFESKLVRRGDGPRDIHAVARAGERQTDSRAPVTIHWIIRDVTEWRRAEATRTELQRRLTTAQEDERQRVARDLHDGTGQMLTALSLSVRAVRDAGPLTQEAHARLDHVQRLIDELARQVHDLATALRPAALDDLGLEAATRQFVANWSKRAKVPTDFQIIGPHGRRFPPEIETVLFRVVQEGLTNVAKHAGASRAAVMIGSTAESAVAVVEDDGTGFDMEGVTKTLLPGEAPTGHARLGILGMRERVALVGGTLEIETTPGRGTTVIARLPLQP</sequence>
<dbReference type="Pfam" id="PF07730">
    <property type="entry name" value="HisKA_3"/>
    <property type="match status" value="1"/>
</dbReference>
<evidence type="ECO:0000256" key="2">
    <source>
        <dbReference type="ARBA" id="ARBA00022777"/>
    </source>
</evidence>
<dbReference type="InterPro" id="IPR013767">
    <property type="entry name" value="PAS_fold"/>
</dbReference>
<dbReference type="CDD" id="cd16917">
    <property type="entry name" value="HATPase_UhpB-NarQ-NarX-like"/>
    <property type="match status" value="1"/>
</dbReference>
<feature type="domain" description="Histidine kinase" evidence="5">
    <location>
        <begin position="285"/>
        <end position="384"/>
    </location>
</feature>
<dbReference type="AlphaFoldDB" id="A0A6P2CVC2"/>
<dbReference type="InterPro" id="IPR005467">
    <property type="entry name" value="His_kinase_dom"/>
</dbReference>
<reference evidence="6 7" key="1">
    <citation type="submission" date="2019-05" db="EMBL/GenBank/DDBJ databases">
        <authorList>
            <consortium name="Science for Life Laboratories"/>
        </authorList>
    </citation>
    <scope>NUCLEOTIDE SEQUENCE [LARGE SCALE GENOMIC DNA]</scope>
    <source>
        <strain evidence="6">Soil9</strain>
    </source>
</reference>
<dbReference type="SUPFAM" id="SSF55785">
    <property type="entry name" value="PYP-like sensor domain (PAS domain)"/>
    <property type="match status" value="1"/>
</dbReference>
<dbReference type="Proteomes" id="UP000464178">
    <property type="component" value="Chromosome"/>
</dbReference>
<dbReference type="NCBIfam" id="TIGR00229">
    <property type="entry name" value="sensory_box"/>
    <property type="match status" value="1"/>
</dbReference>
<protein>
    <recommendedName>
        <fullName evidence="5">Histidine kinase domain-containing protein</fullName>
    </recommendedName>
</protein>
<organism evidence="6 7">
    <name type="scientific">Gemmata massiliana</name>
    <dbReference type="NCBI Taxonomy" id="1210884"/>
    <lineage>
        <taxon>Bacteria</taxon>
        <taxon>Pseudomonadati</taxon>
        <taxon>Planctomycetota</taxon>
        <taxon>Planctomycetia</taxon>
        <taxon>Gemmatales</taxon>
        <taxon>Gemmataceae</taxon>
        <taxon>Gemmata</taxon>
    </lineage>
</organism>
<keyword evidence="2 6" id="KW-0418">Kinase</keyword>
<dbReference type="Pfam" id="PF02518">
    <property type="entry name" value="HATPase_c"/>
    <property type="match status" value="1"/>
</dbReference>
<evidence type="ECO:0000313" key="7">
    <source>
        <dbReference type="Proteomes" id="UP000464178"/>
    </source>
</evidence>
<dbReference type="InterPro" id="IPR011712">
    <property type="entry name" value="Sig_transdc_His_kin_sub3_dim/P"/>
</dbReference>
<evidence type="ECO:0000313" key="6">
    <source>
        <dbReference type="EMBL" id="VTR92853.1"/>
    </source>
</evidence>
<dbReference type="EMBL" id="LR593886">
    <property type="protein sequence ID" value="VTR92853.1"/>
    <property type="molecule type" value="Genomic_DNA"/>
</dbReference>
<gene>
    <name evidence="6" type="ORF">SOIL9_48610</name>
</gene>
<dbReference type="Pfam" id="PF00989">
    <property type="entry name" value="PAS"/>
    <property type="match status" value="1"/>
</dbReference>
<dbReference type="InterPro" id="IPR003594">
    <property type="entry name" value="HATPase_dom"/>
</dbReference>
<name>A0A6P2CVC2_9BACT</name>
<dbReference type="KEGG" id="gms:SOIL9_48610"/>
<proteinExistence type="predicted"/>
<dbReference type="CDD" id="cd00130">
    <property type="entry name" value="PAS"/>
    <property type="match status" value="1"/>
</dbReference>
<evidence type="ECO:0000256" key="3">
    <source>
        <dbReference type="ARBA" id="ARBA00023012"/>
    </source>
</evidence>
<dbReference type="GO" id="GO:0046983">
    <property type="term" value="F:protein dimerization activity"/>
    <property type="evidence" value="ECO:0007669"/>
    <property type="project" value="InterPro"/>
</dbReference>
<evidence type="ECO:0000256" key="4">
    <source>
        <dbReference type="SAM" id="MobiDB-lite"/>
    </source>
</evidence>